<dbReference type="PROSITE" id="PS01040">
    <property type="entry name" value="SBP_BACTERIAL_5"/>
    <property type="match status" value="1"/>
</dbReference>
<feature type="chain" id="PRO_5043421277" evidence="5">
    <location>
        <begin position="25"/>
        <end position="547"/>
    </location>
</feature>
<dbReference type="InterPro" id="IPR000914">
    <property type="entry name" value="SBP_5_dom"/>
</dbReference>
<name>A0AAX1M2Z7_GLAPU</name>
<dbReference type="GO" id="GO:0030288">
    <property type="term" value="C:outer membrane-bounded periplasmic space"/>
    <property type="evidence" value="ECO:0007669"/>
    <property type="project" value="TreeGrafter"/>
</dbReference>
<evidence type="ECO:0000313" key="8">
    <source>
        <dbReference type="Proteomes" id="UP000662736"/>
    </source>
</evidence>
<comment type="similarity">
    <text evidence="2">Belongs to the bacterial solute-binding protein 5 family.</text>
</comment>
<organism evidence="7 8">
    <name type="scientific">Glaesserella parasuis</name>
    <name type="common">Haemophilus parasuis</name>
    <dbReference type="NCBI Taxonomy" id="738"/>
    <lineage>
        <taxon>Bacteria</taxon>
        <taxon>Pseudomonadati</taxon>
        <taxon>Pseudomonadota</taxon>
        <taxon>Gammaproteobacteria</taxon>
        <taxon>Pasteurellales</taxon>
        <taxon>Pasteurellaceae</taxon>
        <taxon>Glaesserella</taxon>
    </lineage>
</organism>
<dbReference type="Pfam" id="PF00496">
    <property type="entry name" value="SBP_bac_5"/>
    <property type="match status" value="1"/>
</dbReference>
<reference evidence="7" key="1">
    <citation type="submission" date="2021-03" db="EMBL/GenBank/DDBJ databases">
        <title>Characterization of a novel Integrative Conjugative Element in Glaesserella parasuis.</title>
        <authorList>
            <person name="Hu G."/>
            <person name="Sun H."/>
        </authorList>
    </citation>
    <scope>NUCLEOTIDE SEQUENCE</scope>
    <source>
        <strain evidence="7">GHP1807</strain>
    </source>
</reference>
<keyword evidence="4 5" id="KW-0732">Signal</keyword>
<evidence type="ECO:0000256" key="4">
    <source>
        <dbReference type="ARBA" id="ARBA00022729"/>
    </source>
</evidence>
<dbReference type="PANTHER" id="PTHR30290">
    <property type="entry name" value="PERIPLASMIC BINDING COMPONENT OF ABC TRANSPORTER"/>
    <property type="match status" value="1"/>
</dbReference>
<feature type="domain" description="Solute-binding protein family 5" evidence="6">
    <location>
        <begin position="79"/>
        <end position="467"/>
    </location>
</feature>
<dbReference type="AlphaFoldDB" id="A0AAX1M2Z7"/>
<gene>
    <name evidence="7" type="ORF">J1G54_07875</name>
</gene>
<evidence type="ECO:0000256" key="1">
    <source>
        <dbReference type="ARBA" id="ARBA00004196"/>
    </source>
</evidence>
<keyword evidence="3" id="KW-0813">Transport</keyword>
<dbReference type="Proteomes" id="UP000662736">
    <property type="component" value="Chromosome"/>
</dbReference>
<dbReference type="InterPro" id="IPR039424">
    <property type="entry name" value="SBP_5"/>
</dbReference>
<dbReference type="PANTHER" id="PTHR30290:SF10">
    <property type="entry name" value="PERIPLASMIC OLIGOPEPTIDE-BINDING PROTEIN-RELATED"/>
    <property type="match status" value="1"/>
</dbReference>
<dbReference type="CDD" id="cd08504">
    <property type="entry name" value="PBP2_OppA"/>
    <property type="match status" value="1"/>
</dbReference>
<dbReference type="EMBL" id="CP071491">
    <property type="protein sequence ID" value="QSX16300.1"/>
    <property type="molecule type" value="Genomic_DNA"/>
</dbReference>
<dbReference type="Gene3D" id="3.90.76.10">
    <property type="entry name" value="Dipeptide-binding Protein, Domain 1"/>
    <property type="match status" value="1"/>
</dbReference>
<dbReference type="Gene3D" id="3.40.190.10">
    <property type="entry name" value="Periplasmic binding protein-like II"/>
    <property type="match status" value="1"/>
</dbReference>
<dbReference type="GO" id="GO:0015833">
    <property type="term" value="P:peptide transport"/>
    <property type="evidence" value="ECO:0007669"/>
    <property type="project" value="TreeGrafter"/>
</dbReference>
<dbReference type="FunFam" id="3.90.76.10:FF:000001">
    <property type="entry name" value="Oligopeptide ABC transporter substrate-binding protein"/>
    <property type="match status" value="1"/>
</dbReference>
<comment type="subcellular location">
    <subcellularLocation>
        <location evidence="1">Cell envelope</location>
    </subcellularLocation>
</comment>
<sequence>MQTTFTRSLLASAIALGLSVSAFAAKVPEGTVLAEKQEIIINNSSEPSSFDPHKTEGVPEAQVSYQLLEGLVTKDSAGEIIPGVAETWKSSEDFKTWTFNLRKNAKWSNGEPVTAHDFEFSLKRLGDPKTASPYSSYLNYLQVENAQEIIDGKKAPSELGVKAVDDYTLEIKLSNPVPYLVGMMTHQTMLPVPKAVVEKLGDAWVKKENYVGNGAYKLVEHVINEKIVFERNPLYWNDKETVINKATFLAIPNASTDVQRYRAGDLHITSYALPPEQFPTLKKEIPNEVFVTRTLSTYYYEPNNEKAPFNDVRVRKALNLALDRNVITDKVLGQGQTPTPTYVFTPPYITEGHLIQQPEYSKQDMASRKAEAIKLLEEAGFSKANPLKFTLLYNTNENHKKIAIAAQSILKQNTGGLVDIKLENQEWKTFLDTRRAGNYDVARAGWAADYNQASTFGKYFLSNSSNNTARYKSAAYDAEINAAYQAGNAEERAAAYAKAEAQLAKDYAIIPIYNYVNPRLVKPFVKGYEGKDPQDNILLRNLYIIKQ</sequence>
<dbReference type="PIRSF" id="PIRSF002741">
    <property type="entry name" value="MppA"/>
    <property type="match status" value="1"/>
</dbReference>
<dbReference type="SUPFAM" id="SSF53850">
    <property type="entry name" value="Periplasmic binding protein-like II"/>
    <property type="match status" value="1"/>
</dbReference>
<evidence type="ECO:0000256" key="2">
    <source>
        <dbReference type="ARBA" id="ARBA00005695"/>
    </source>
</evidence>
<dbReference type="InterPro" id="IPR023765">
    <property type="entry name" value="SBP_5_CS"/>
</dbReference>
<proteinExistence type="inferred from homology"/>
<dbReference type="GO" id="GO:1904680">
    <property type="term" value="F:peptide transmembrane transporter activity"/>
    <property type="evidence" value="ECO:0007669"/>
    <property type="project" value="TreeGrafter"/>
</dbReference>
<evidence type="ECO:0000313" key="7">
    <source>
        <dbReference type="EMBL" id="QSX16300.1"/>
    </source>
</evidence>
<dbReference type="Gene3D" id="3.10.105.10">
    <property type="entry name" value="Dipeptide-binding Protein, Domain 3"/>
    <property type="match status" value="1"/>
</dbReference>
<protein>
    <submittedName>
        <fullName evidence="7">Oligopeptide ABC transporter substrate-binding protein OppA</fullName>
    </submittedName>
</protein>
<feature type="signal peptide" evidence="5">
    <location>
        <begin position="1"/>
        <end position="24"/>
    </location>
</feature>
<dbReference type="InterPro" id="IPR030678">
    <property type="entry name" value="Peptide/Ni-bd"/>
</dbReference>
<evidence type="ECO:0000256" key="5">
    <source>
        <dbReference type="SAM" id="SignalP"/>
    </source>
</evidence>
<evidence type="ECO:0000259" key="6">
    <source>
        <dbReference type="Pfam" id="PF00496"/>
    </source>
</evidence>
<evidence type="ECO:0000256" key="3">
    <source>
        <dbReference type="ARBA" id="ARBA00022448"/>
    </source>
</evidence>
<dbReference type="GO" id="GO:0043190">
    <property type="term" value="C:ATP-binding cassette (ABC) transporter complex"/>
    <property type="evidence" value="ECO:0007669"/>
    <property type="project" value="InterPro"/>
</dbReference>
<accession>A0AAX1M2Z7</accession>
<dbReference type="FunFam" id="3.10.105.10:FF:000001">
    <property type="entry name" value="Oligopeptide ABC transporter, oligopeptide-binding protein"/>
    <property type="match status" value="1"/>
</dbReference>
<dbReference type="RefSeq" id="WP_207342657.1">
    <property type="nucleotide sequence ID" value="NZ_CP071491.1"/>
</dbReference>